<dbReference type="InterPro" id="IPR000008">
    <property type="entry name" value="C2_dom"/>
</dbReference>
<dbReference type="GO" id="GO:0061789">
    <property type="term" value="P:dense core granule priming"/>
    <property type="evidence" value="ECO:0007669"/>
    <property type="project" value="TreeGrafter"/>
</dbReference>
<dbReference type="Gene3D" id="2.60.40.150">
    <property type="entry name" value="C2 domain"/>
    <property type="match status" value="2"/>
</dbReference>
<protein>
    <submittedName>
        <fullName evidence="10">Uncharacterized protein</fullName>
    </submittedName>
</protein>
<dbReference type="GeneID" id="100634159"/>
<accession>A0AAN0JHY2</accession>
<dbReference type="SUPFAM" id="SSF57889">
    <property type="entry name" value="Cysteine-rich domain"/>
    <property type="match status" value="1"/>
</dbReference>
<evidence type="ECO:0000259" key="8">
    <source>
        <dbReference type="PROSITE" id="PS51258"/>
    </source>
</evidence>
<dbReference type="PANTHER" id="PTHR10480">
    <property type="entry name" value="PROTEIN UNC-13 HOMOLOG"/>
    <property type="match status" value="1"/>
</dbReference>
<evidence type="ECO:0000313" key="10">
    <source>
        <dbReference type="EnsemblMetazoa" id="XP_019856411.1"/>
    </source>
</evidence>
<dbReference type="Proteomes" id="UP000007879">
    <property type="component" value="Unassembled WGS sequence"/>
</dbReference>
<keyword evidence="1" id="KW-0479">Metal-binding</keyword>
<feature type="domain" description="C2" evidence="6">
    <location>
        <begin position="1"/>
        <end position="98"/>
    </location>
</feature>
<dbReference type="GO" id="GO:0017075">
    <property type="term" value="F:syntaxin-1 binding"/>
    <property type="evidence" value="ECO:0007669"/>
    <property type="project" value="TreeGrafter"/>
</dbReference>
<dbReference type="PROSITE" id="PS50004">
    <property type="entry name" value="C2"/>
    <property type="match status" value="2"/>
</dbReference>
<dbReference type="GO" id="GO:0016081">
    <property type="term" value="P:synaptic vesicle docking"/>
    <property type="evidence" value="ECO:0007669"/>
    <property type="project" value="TreeGrafter"/>
</dbReference>
<feature type="domain" description="MHD1" evidence="8">
    <location>
        <begin position="885"/>
        <end position="1005"/>
    </location>
</feature>
<dbReference type="PROSITE" id="PS50081">
    <property type="entry name" value="ZF_DAG_PE_2"/>
    <property type="match status" value="1"/>
</dbReference>
<sequence>MSSLNLCLHVYSGVIDLLEETSLFVRASVNEVTKVTNKQSLAKPVWNEDIFFQVDHIVGDLWVELYSSSFLRQQLLGHTMVPLYSIRHSNKKSDGQSYNLVLADDGDDDSPTNHSLVLDMHFELPQNIPRKELEMLEKKLNSLRLTLQEEAKVISYQHVQLHKKKLPLPDKQPGKFEYPDEVKKVVAVNPHLSKKNRKVSFLDEEDDDEIDGDTPPPVKLTAREKWQSVLSKPEFIRLRDEGSIRRPNRGRGGSLADLVSHMQGLKKIETTVVSDDQVASFSQKVYKRLKTRQRSREALHAVKETIDEDFRIHVYKKALQAMIYPASSLHAHQFVEKSYKSFTYCGECEGFIWGLAKQGVQCEKCGKNSHKKCAASAKHDCFHIRDSQSSSVQESHLMVITEVMRKTVVSQSKKFDLLKEAFSITDVENSNIIDEVTSTIKDLARKFTAIVDIKVIAAQGLAFNEQAEGKRLYVSIDVGGEKKRTKAYKEVHHSPQWSEDFQFECQNYLEPIKIRVWNERHTTMSKLTHRMTSEGDHFLGQKIIEVLRLGAANTLWYKLEKRTADNIVSGSIQLTLSSKIAGEFLIAPYHIMYSQLHEQLFLHCHFRKQKDLVICSTDHKDKCDLLPGVAQDIIDEFAKRFAVEQIYRLLVHFKLILDHSLLLANPYKAMNNILVHAREMMFHLSAEENAIRGVGLQTLMVELLDSSNFGRDKVAQLIQKLTGQLLLNLQSYRDSYPVTSKEKLTELTNTCELLKTVCDFERKAVGIESASRVGNVSKAIEGAMKECARTTFDDIVQELIPDDYEGHPALDKNASPFEFYYSLLKQIISAIVEDKTVYQPYIKKYVDFELDAVSMIEFWNLFKETIQDLFKVDDNLNVFPPIEAIHLLLLVKKFYEERVRKLEKNLERLEYPYWFEPAVKYWIQDFQQNALNFVNNSWEHDKAAHFQPDSNQNFSASAYDMFVYFHKGQELIQGLDSDQLDLRHIYLFEYSKVIKSLILHYIDLASVEIPNAGSKLDITLMLLNNFQFIRFGVQSIFEAMHGPENAGPQATEELQDLQTILTKQLNTWCPFVMNSQKESIWNHMRHMQEELMKLKAQGSATRADAKVMVELVLDALFARAEKIGKVCEKDTLLPKLIKELWFVVMEGFQCLLLPNLTAITGEQVESVFHHVNYNQRQCALLDLIIDLFKEFFMDDHAGVKESTLSRNVKQMKAITKLFRQTTESLIGECLKSFKYDSQIDRDSYGELSLELNIGRRPASGGMDGTLRVISGKDIKSLSHSSSGFKIFIDFNFIFPNCQQFSKYRYSTGATSAADINHTFKFTLPPTEYCQLQATVKHKPLIGGDQILGVASVPFDVIMKSRVYTMNLNGALFHDERGRAFLTVLALRHSDEIARDFVILKTYKRIEGD</sequence>
<dbReference type="GO" id="GO:0019992">
    <property type="term" value="F:diacylglycerol binding"/>
    <property type="evidence" value="ECO:0007669"/>
    <property type="project" value="InterPro"/>
</dbReference>
<dbReference type="Pfam" id="PF00130">
    <property type="entry name" value="C1_1"/>
    <property type="match status" value="1"/>
</dbReference>
<dbReference type="GO" id="GO:0045202">
    <property type="term" value="C:synapse"/>
    <property type="evidence" value="ECO:0007669"/>
    <property type="project" value="GOC"/>
</dbReference>
<proteinExistence type="predicted"/>
<dbReference type="Pfam" id="PF06292">
    <property type="entry name" value="MUN"/>
    <property type="match status" value="1"/>
</dbReference>
<dbReference type="GO" id="GO:0005516">
    <property type="term" value="F:calmodulin binding"/>
    <property type="evidence" value="ECO:0007669"/>
    <property type="project" value="TreeGrafter"/>
</dbReference>
<dbReference type="GO" id="GO:0008270">
    <property type="term" value="F:zinc ion binding"/>
    <property type="evidence" value="ECO:0007669"/>
    <property type="project" value="UniProtKB-KW"/>
</dbReference>
<dbReference type="SUPFAM" id="SSF49562">
    <property type="entry name" value="C2 domain (Calcium/lipid-binding domain, CaLB)"/>
    <property type="match status" value="2"/>
</dbReference>
<keyword evidence="3" id="KW-0863">Zinc-finger</keyword>
<dbReference type="GO" id="GO:0005886">
    <property type="term" value="C:plasma membrane"/>
    <property type="evidence" value="ECO:0007669"/>
    <property type="project" value="TreeGrafter"/>
</dbReference>
<dbReference type="EnsemblMetazoa" id="XM_020000852.1">
    <property type="protein sequence ID" value="XP_019856411.1"/>
    <property type="gene ID" value="LOC100634159"/>
</dbReference>
<dbReference type="RefSeq" id="XP_019856411.1">
    <property type="nucleotide sequence ID" value="XM_020000852.1"/>
</dbReference>
<feature type="compositionally biased region" description="Acidic residues" evidence="5">
    <location>
        <begin position="202"/>
        <end position="212"/>
    </location>
</feature>
<evidence type="ECO:0000259" key="7">
    <source>
        <dbReference type="PROSITE" id="PS50081"/>
    </source>
</evidence>
<dbReference type="InterPro" id="IPR035892">
    <property type="entry name" value="C2_domain_sf"/>
</dbReference>
<name>A0AAN0JHY2_AMPQE</name>
<dbReference type="InterPro" id="IPR010439">
    <property type="entry name" value="MUN_dom"/>
</dbReference>
<feature type="domain" description="C2" evidence="6">
    <location>
        <begin position="432"/>
        <end position="557"/>
    </location>
</feature>
<dbReference type="PROSITE" id="PS00479">
    <property type="entry name" value="ZF_DAG_PE_1"/>
    <property type="match status" value="1"/>
</dbReference>
<evidence type="ECO:0000259" key="6">
    <source>
        <dbReference type="PROSITE" id="PS50004"/>
    </source>
</evidence>
<keyword evidence="11" id="KW-1185">Reference proteome</keyword>
<dbReference type="GO" id="GO:0099525">
    <property type="term" value="P:presynaptic dense core vesicle exocytosis"/>
    <property type="evidence" value="ECO:0007669"/>
    <property type="project" value="TreeGrafter"/>
</dbReference>
<dbReference type="PANTHER" id="PTHR10480:SF12">
    <property type="entry name" value="UNC-13, ISOFORM E"/>
    <property type="match status" value="1"/>
</dbReference>
<evidence type="ECO:0000259" key="9">
    <source>
        <dbReference type="PROSITE" id="PS51259"/>
    </source>
</evidence>
<dbReference type="KEGG" id="aqu:100634159"/>
<evidence type="ECO:0000256" key="3">
    <source>
        <dbReference type="ARBA" id="ARBA00022771"/>
    </source>
</evidence>
<evidence type="ECO:0000313" key="11">
    <source>
        <dbReference type="Proteomes" id="UP000007879"/>
    </source>
</evidence>
<dbReference type="InterPro" id="IPR014770">
    <property type="entry name" value="Munc13_1"/>
</dbReference>
<dbReference type="Gene3D" id="3.30.60.20">
    <property type="match status" value="1"/>
</dbReference>
<evidence type="ECO:0000256" key="4">
    <source>
        <dbReference type="ARBA" id="ARBA00022833"/>
    </source>
</evidence>
<dbReference type="InterPro" id="IPR046349">
    <property type="entry name" value="C1-like_sf"/>
</dbReference>
<dbReference type="InterPro" id="IPR027080">
    <property type="entry name" value="Unc-13"/>
</dbReference>
<feature type="domain" description="MHD2" evidence="9">
    <location>
        <begin position="1107"/>
        <end position="1229"/>
    </location>
</feature>
<dbReference type="PROSITE" id="PS51258">
    <property type="entry name" value="MHD1"/>
    <property type="match status" value="1"/>
</dbReference>
<dbReference type="Gene3D" id="1.10.357.50">
    <property type="match status" value="1"/>
</dbReference>
<dbReference type="Pfam" id="PF00168">
    <property type="entry name" value="C2"/>
    <property type="match status" value="3"/>
</dbReference>
<dbReference type="SMART" id="SM00239">
    <property type="entry name" value="C2"/>
    <property type="match status" value="3"/>
</dbReference>
<keyword evidence="4" id="KW-0862">Zinc</keyword>
<dbReference type="InterPro" id="IPR014772">
    <property type="entry name" value="Munc13_dom-2"/>
</dbReference>
<feature type="domain" description="Phorbol-ester/DAG-type" evidence="7">
    <location>
        <begin position="331"/>
        <end position="381"/>
    </location>
</feature>
<evidence type="ECO:0000256" key="5">
    <source>
        <dbReference type="SAM" id="MobiDB-lite"/>
    </source>
</evidence>
<organism evidence="10 11">
    <name type="scientific">Amphimedon queenslandica</name>
    <name type="common">Sponge</name>
    <dbReference type="NCBI Taxonomy" id="400682"/>
    <lineage>
        <taxon>Eukaryota</taxon>
        <taxon>Metazoa</taxon>
        <taxon>Porifera</taxon>
        <taxon>Demospongiae</taxon>
        <taxon>Heteroscleromorpha</taxon>
        <taxon>Haplosclerida</taxon>
        <taxon>Niphatidae</taxon>
        <taxon>Amphimedon</taxon>
    </lineage>
</organism>
<keyword evidence="2" id="KW-0677">Repeat</keyword>
<dbReference type="Gene3D" id="1.20.58.1100">
    <property type="match status" value="1"/>
</dbReference>
<feature type="region of interest" description="Disordered" evidence="5">
    <location>
        <begin position="199"/>
        <end position="218"/>
    </location>
</feature>
<reference evidence="11" key="1">
    <citation type="journal article" date="2010" name="Nature">
        <title>The Amphimedon queenslandica genome and the evolution of animal complexity.</title>
        <authorList>
            <person name="Srivastava M."/>
            <person name="Simakov O."/>
            <person name="Chapman J."/>
            <person name="Fahey B."/>
            <person name="Gauthier M.E."/>
            <person name="Mitros T."/>
            <person name="Richards G.S."/>
            <person name="Conaco C."/>
            <person name="Dacre M."/>
            <person name="Hellsten U."/>
            <person name="Larroux C."/>
            <person name="Putnam N.H."/>
            <person name="Stanke M."/>
            <person name="Adamska M."/>
            <person name="Darling A."/>
            <person name="Degnan S.M."/>
            <person name="Oakley T.H."/>
            <person name="Plachetzki D.C."/>
            <person name="Zhai Y."/>
            <person name="Adamski M."/>
            <person name="Calcino A."/>
            <person name="Cummins S.F."/>
            <person name="Goodstein D.M."/>
            <person name="Harris C."/>
            <person name="Jackson D.J."/>
            <person name="Leys S.P."/>
            <person name="Shu S."/>
            <person name="Woodcroft B.J."/>
            <person name="Vervoort M."/>
            <person name="Kosik K.S."/>
            <person name="Manning G."/>
            <person name="Degnan B.M."/>
            <person name="Rokhsar D.S."/>
        </authorList>
    </citation>
    <scope>NUCLEOTIDE SEQUENCE [LARGE SCALE GENOMIC DNA]</scope>
</reference>
<dbReference type="GO" id="GO:0016082">
    <property type="term" value="P:synaptic vesicle priming"/>
    <property type="evidence" value="ECO:0007669"/>
    <property type="project" value="TreeGrafter"/>
</dbReference>
<dbReference type="InterPro" id="IPR002219">
    <property type="entry name" value="PKC_DAG/PE"/>
</dbReference>
<reference evidence="10" key="2">
    <citation type="submission" date="2024-06" db="UniProtKB">
        <authorList>
            <consortium name="EnsemblMetazoa"/>
        </authorList>
    </citation>
    <scope>IDENTIFICATION</scope>
</reference>
<dbReference type="PROSITE" id="PS51259">
    <property type="entry name" value="MHD2"/>
    <property type="match status" value="1"/>
</dbReference>
<evidence type="ECO:0000256" key="2">
    <source>
        <dbReference type="ARBA" id="ARBA00022737"/>
    </source>
</evidence>
<evidence type="ECO:0000256" key="1">
    <source>
        <dbReference type="ARBA" id="ARBA00022723"/>
    </source>
</evidence>
<dbReference type="SMART" id="SM00109">
    <property type="entry name" value="C1"/>
    <property type="match status" value="1"/>
</dbReference>
<dbReference type="GO" id="GO:0035249">
    <property type="term" value="P:synaptic transmission, glutamatergic"/>
    <property type="evidence" value="ECO:0007669"/>
    <property type="project" value="TreeGrafter"/>
</dbReference>